<sequence length="135" mass="15031">MLPHPFRTDGCSRYSPGHHLHWIHAKKCSEEPGQAVELLLTSDDVRDDGWVGLRPAFDYAEDLPDVWMHAPHALQELLAEHRGRVYWLPRWHALRIEHQGDAAVGLVNVGVESGELCATDAPGSRPPRGGVTYGL</sequence>
<evidence type="ECO:0000313" key="1">
    <source>
        <dbReference type="EMBL" id="MFB9578286.1"/>
    </source>
</evidence>
<protein>
    <submittedName>
        <fullName evidence="1">Uncharacterized protein</fullName>
    </submittedName>
</protein>
<gene>
    <name evidence="1" type="ORF">ACFFTL_39980</name>
</gene>
<accession>A0ABV5RLT9</accession>
<keyword evidence="2" id="KW-1185">Reference proteome</keyword>
<reference evidence="1 2" key="1">
    <citation type="submission" date="2024-09" db="EMBL/GenBank/DDBJ databases">
        <authorList>
            <person name="Sun Q."/>
            <person name="Mori K."/>
        </authorList>
    </citation>
    <scope>NUCLEOTIDE SEQUENCE [LARGE SCALE GENOMIC DNA]</scope>
    <source>
        <strain evidence="1 2">JCM 3331</strain>
    </source>
</reference>
<dbReference type="RefSeq" id="WP_345511100.1">
    <property type="nucleotide sequence ID" value="NZ_BAAAXD010000011.1"/>
</dbReference>
<dbReference type="Proteomes" id="UP001589710">
    <property type="component" value="Unassembled WGS sequence"/>
</dbReference>
<dbReference type="EMBL" id="JBHMCG010000175">
    <property type="protein sequence ID" value="MFB9578286.1"/>
    <property type="molecule type" value="Genomic_DNA"/>
</dbReference>
<name>A0ABV5RLT9_9ACTN</name>
<proteinExistence type="predicted"/>
<evidence type="ECO:0000313" key="2">
    <source>
        <dbReference type="Proteomes" id="UP001589710"/>
    </source>
</evidence>
<organism evidence="1 2">
    <name type="scientific">Streptomyces yanii</name>
    <dbReference type="NCBI Taxonomy" id="78510"/>
    <lineage>
        <taxon>Bacteria</taxon>
        <taxon>Bacillati</taxon>
        <taxon>Actinomycetota</taxon>
        <taxon>Actinomycetes</taxon>
        <taxon>Kitasatosporales</taxon>
        <taxon>Streptomycetaceae</taxon>
        <taxon>Streptomyces</taxon>
    </lineage>
</organism>
<comment type="caution">
    <text evidence="1">The sequence shown here is derived from an EMBL/GenBank/DDBJ whole genome shotgun (WGS) entry which is preliminary data.</text>
</comment>